<feature type="transmembrane region" description="Helical" evidence="1">
    <location>
        <begin position="73"/>
        <end position="101"/>
    </location>
</feature>
<evidence type="ECO:0000256" key="2">
    <source>
        <dbReference type="SAM" id="SignalP"/>
    </source>
</evidence>
<organism evidence="3 4">
    <name type="scientific">Eiseniibacteriota bacterium</name>
    <dbReference type="NCBI Taxonomy" id="2212470"/>
    <lineage>
        <taxon>Bacteria</taxon>
        <taxon>Candidatus Eiseniibacteriota</taxon>
    </lineage>
</organism>
<feature type="chain" id="PRO_5022038407" description="HupE/UreJ family protein" evidence="2">
    <location>
        <begin position="22"/>
        <end position="161"/>
    </location>
</feature>
<dbReference type="EMBL" id="VBOS01000128">
    <property type="protein sequence ID" value="TMQ57292.1"/>
    <property type="molecule type" value="Genomic_DNA"/>
</dbReference>
<keyword evidence="2" id="KW-0732">Signal</keyword>
<name>A0A538T104_UNCEI</name>
<keyword evidence="1" id="KW-1133">Transmembrane helix</keyword>
<evidence type="ECO:0000313" key="3">
    <source>
        <dbReference type="EMBL" id="TMQ57292.1"/>
    </source>
</evidence>
<evidence type="ECO:0008006" key="5">
    <source>
        <dbReference type="Google" id="ProtNLM"/>
    </source>
</evidence>
<feature type="transmembrane region" description="Helical" evidence="1">
    <location>
        <begin position="107"/>
        <end position="129"/>
    </location>
</feature>
<sequence length="161" mass="16704">MRRAALAVVLATFLLPARADAQLVTTGLGPVYDGIGHLLTTPEDLVPALALALYAGLRGPRAGRRALFLLPPAWFLGGLVGLRSPMTIAFPLAAISFLAGADSGVRGLIGIAVALFVVVALAAALVVALERPWKRIAARVAGSWIAAVGLLLLGWRLRGAR</sequence>
<feature type="signal peptide" evidence="2">
    <location>
        <begin position="1"/>
        <end position="21"/>
    </location>
</feature>
<reference evidence="3 4" key="1">
    <citation type="journal article" date="2019" name="Nat. Microbiol.">
        <title>Mediterranean grassland soil C-N compound turnover is dependent on rainfall and depth, and is mediated by genomically divergent microorganisms.</title>
        <authorList>
            <person name="Diamond S."/>
            <person name="Andeer P.F."/>
            <person name="Li Z."/>
            <person name="Crits-Christoph A."/>
            <person name="Burstein D."/>
            <person name="Anantharaman K."/>
            <person name="Lane K.R."/>
            <person name="Thomas B.C."/>
            <person name="Pan C."/>
            <person name="Northen T.R."/>
            <person name="Banfield J.F."/>
        </authorList>
    </citation>
    <scope>NUCLEOTIDE SEQUENCE [LARGE SCALE GENOMIC DNA]</scope>
    <source>
        <strain evidence="3">WS_2</strain>
    </source>
</reference>
<evidence type="ECO:0000256" key="1">
    <source>
        <dbReference type="SAM" id="Phobius"/>
    </source>
</evidence>
<proteinExistence type="predicted"/>
<keyword evidence="1" id="KW-0812">Transmembrane</keyword>
<feature type="transmembrane region" description="Helical" evidence="1">
    <location>
        <begin position="136"/>
        <end position="155"/>
    </location>
</feature>
<comment type="caution">
    <text evidence="3">The sequence shown here is derived from an EMBL/GenBank/DDBJ whole genome shotgun (WGS) entry which is preliminary data.</text>
</comment>
<keyword evidence="1" id="KW-0472">Membrane</keyword>
<accession>A0A538T104</accession>
<evidence type="ECO:0000313" key="4">
    <source>
        <dbReference type="Proteomes" id="UP000317716"/>
    </source>
</evidence>
<protein>
    <recommendedName>
        <fullName evidence="5">HupE/UreJ family protein</fullName>
    </recommendedName>
</protein>
<dbReference type="Proteomes" id="UP000317716">
    <property type="component" value="Unassembled WGS sequence"/>
</dbReference>
<dbReference type="AlphaFoldDB" id="A0A538T104"/>
<gene>
    <name evidence="3" type="ORF">E6K72_03800</name>
</gene>